<accession>A0A0H4L1C9</accession>
<keyword evidence="1" id="KW-0560">Oxidoreductase</keyword>
<evidence type="ECO:0000313" key="2">
    <source>
        <dbReference type="Proteomes" id="UP000036202"/>
    </source>
</evidence>
<dbReference type="PATRIC" id="fig|135735.6.peg.4574"/>
<dbReference type="Pfam" id="PF03992">
    <property type="entry name" value="ABM"/>
    <property type="match status" value="1"/>
</dbReference>
<dbReference type="PROSITE" id="PS51725">
    <property type="entry name" value="ABM"/>
    <property type="match status" value="1"/>
</dbReference>
<dbReference type="InterPro" id="IPR007138">
    <property type="entry name" value="ABM_dom"/>
</dbReference>
<organism evidence="1 2">
    <name type="scientific">Priestia filamentosa</name>
    <dbReference type="NCBI Taxonomy" id="1402861"/>
    <lineage>
        <taxon>Bacteria</taxon>
        <taxon>Bacillati</taxon>
        <taxon>Bacillota</taxon>
        <taxon>Bacilli</taxon>
        <taxon>Bacillales</taxon>
        <taxon>Bacillaceae</taxon>
        <taxon>Priestia</taxon>
    </lineage>
</organism>
<dbReference type="PANTHER" id="PTHR34474">
    <property type="entry name" value="SIGNAL TRANSDUCTION PROTEIN TRAP"/>
    <property type="match status" value="1"/>
</dbReference>
<keyword evidence="1" id="KW-0503">Monooxygenase</keyword>
<dbReference type="OrthoDB" id="2361265at2"/>
<dbReference type="InterPro" id="IPR050404">
    <property type="entry name" value="Heme-degrading_MO"/>
</dbReference>
<reference evidence="2" key="2">
    <citation type="submission" date="2015-06" db="EMBL/GenBank/DDBJ databases">
        <title>Genome Sequence of Bacillus endophyticus and Analysis of its Companion Mechanism in the Ketogulonigenium vulgare-Bacillus strain Consortium.</title>
        <authorList>
            <person name="Jia N."/>
            <person name="Du J."/>
            <person name="Ding M.-Z."/>
            <person name="Gao F."/>
            <person name="Yuan Y.-J."/>
        </authorList>
    </citation>
    <scope>NUCLEOTIDE SEQUENCE [LARGE SCALE GENOMIC DNA]</scope>
    <source>
        <strain evidence="2">Hbe603</strain>
    </source>
</reference>
<dbReference type="InterPro" id="IPR011008">
    <property type="entry name" value="Dimeric_a/b-barrel"/>
</dbReference>
<dbReference type="AlphaFoldDB" id="A0A0H4L1C9"/>
<dbReference type="Gene3D" id="3.30.70.100">
    <property type="match status" value="1"/>
</dbReference>
<dbReference type="Proteomes" id="UP000036202">
    <property type="component" value="Chromosome"/>
</dbReference>
<dbReference type="PANTHER" id="PTHR34474:SF2">
    <property type="entry name" value="SIGNAL TRANSDUCTION PROTEIN TRAP"/>
    <property type="match status" value="1"/>
</dbReference>
<gene>
    <name evidence="1" type="ORF">BEH_21635</name>
</gene>
<dbReference type="KEGG" id="beo:BEH_21635"/>
<proteinExistence type="predicted"/>
<dbReference type="GO" id="GO:0004497">
    <property type="term" value="F:monooxygenase activity"/>
    <property type="evidence" value="ECO:0007669"/>
    <property type="project" value="UniProtKB-KW"/>
</dbReference>
<keyword evidence="2" id="KW-1185">Reference proteome</keyword>
<dbReference type="RefSeq" id="WP_019391116.1">
    <property type="nucleotide sequence ID" value="NZ_ALIM01000014.1"/>
</dbReference>
<sequence>MFVMNASFEIDKEYEDRLAHKAKKNKQEILEADGVVSFECWRKEHRETVEYVFVSKWEKQEDFKAWISREEHVEEHKEMNKKKKVEEPAVKIKKTLRSFETLEID</sequence>
<dbReference type="EMBL" id="CP011974">
    <property type="protein sequence ID" value="AKO94473.1"/>
    <property type="molecule type" value="Genomic_DNA"/>
</dbReference>
<name>A0A0H4L1C9_9BACI</name>
<reference evidence="1 2" key="1">
    <citation type="journal article" date="2015" name="PLoS ONE">
        <title>Genome Sequence of Bacillus endophyticus and Analysis of Its Companion Mechanism in the Ketogulonigenium vulgare-Bacillus Strain Consortium.</title>
        <authorList>
            <person name="Jia N."/>
            <person name="Du J."/>
            <person name="Ding M.Z."/>
            <person name="Gao F."/>
            <person name="Yuan Y.J."/>
        </authorList>
    </citation>
    <scope>NUCLEOTIDE SEQUENCE [LARGE SCALE GENOMIC DNA]</scope>
    <source>
        <strain evidence="1 2">Hbe603</strain>
    </source>
</reference>
<dbReference type="SUPFAM" id="SSF54909">
    <property type="entry name" value="Dimeric alpha+beta barrel"/>
    <property type="match status" value="1"/>
</dbReference>
<protein>
    <submittedName>
        <fullName evidence="1">Antibiotic biosynthesis monooxygenase</fullName>
    </submittedName>
</protein>
<evidence type="ECO:0000313" key="1">
    <source>
        <dbReference type="EMBL" id="AKO94473.1"/>
    </source>
</evidence>